<feature type="domain" description="RNA polymerase sigma-70 region 2" evidence="7">
    <location>
        <begin position="25"/>
        <end position="83"/>
    </location>
</feature>
<evidence type="ECO:0000259" key="7">
    <source>
        <dbReference type="Pfam" id="PF04542"/>
    </source>
</evidence>
<gene>
    <name evidence="9" type="ORF">MQP27_50235</name>
</gene>
<dbReference type="RefSeq" id="WP_242779209.1">
    <property type="nucleotide sequence ID" value="NZ_JALDAY010000025.1"/>
</dbReference>
<dbReference type="Gene3D" id="1.10.10.10">
    <property type="entry name" value="Winged helix-like DNA-binding domain superfamily/Winged helix DNA-binding domain"/>
    <property type="match status" value="1"/>
</dbReference>
<dbReference type="SUPFAM" id="SSF88659">
    <property type="entry name" value="Sigma3 and sigma4 domains of RNA polymerase sigma factors"/>
    <property type="match status" value="1"/>
</dbReference>
<dbReference type="NCBIfam" id="TIGR02937">
    <property type="entry name" value="sigma70-ECF"/>
    <property type="match status" value="1"/>
</dbReference>
<sequence>MPDGSTAVSAPASHASAATAEYARIYEEQQPRLVAYARSLTRNAWTAEDVVAEAHFRVWRRLATGHEIENVPAYLMTTVRHLATAAGTSSVRETPQDPQADEQIRVGRQAHADDPAEQVSSVDLVVRVLGQLPERWVKALWLSEAEGQPLAAIGPQLGTAEGATAVLLHRAREGMRQAFLRAQTGAPQDPACQVHWARMPAYVRGTATSRQSERLLTHTESCADCRARLASLMTANDRLPALVGPALVVLAVGGTGKFLLGFVVGAAGAAGAGGAAGVVGGGAGASTAGAAGSAGAAASASGGAGAAAGVGGVPGGVSAGGHGVGGLLHGVRHVAVSGVKTPVAVAAGTVVAGAVAVLLLLGPGGAGSIPAQRTPVADGPVAQVPVAEAPVAGPSEGVRGDKPAGDGVLGAGTGEPTVTVTVAGGGSESAGGGSDAGGGGGTSPGGPSGEKPTPSEPAPSDPTPGEPTPTEPAPSQPTPGEPAPSDPEPTKPTPGEPTPSDPAPSDPTPGEPTPSDPAPSQPTPSDPEPTNPTPGEPTPTEPTPSQPAPAEPTPGNPSPTEPTPENPSPSDPAPSDPVPDEPAPPTTGGDQDEDPGTPAAPPEDTDDPSPAPSAPADPPGDDCTHHDHQEGGGHQST</sequence>
<name>A0ABS9YPV9_9ACTN</name>
<dbReference type="InterPro" id="IPR036388">
    <property type="entry name" value="WH-like_DNA-bd_sf"/>
</dbReference>
<keyword evidence="10" id="KW-1185">Reference proteome</keyword>
<feature type="compositionally biased region" description="Basic and acidic residues" evidence="6">
    <location>
        <begin position="622"/>
        <end position="631"/>
    </location>
</feature>
<dbReference type="EMBL" id="JALDAY010000025">
    <property type="protein sequence ID" value="MCI3279274.1"/>
    <property type="molecule type" value="Genomic_DNA"/>
</dbReference>
<organism evidence="9 10">
    <name type="scientific">Streptomyces cylindrosporus</name>
    <dbReference type="NCBI Taxonomy" id="2927583"/>
    <lineage>
        <taxon>Bacteria</taxon>
        <taxon>Bacillati</taxon>
        <taxon>Actinomycetota</taxon>
        <taxon>Actinomycetes</taxon>
        <taxon>Kitasatosporales</taxon>
        <taxon>Streptomycetaceae</taxon>
        <taxon>Streptomyces</taxon>
    </lineage>
</organism>
<dbReference type="InterPro" id="IPR007627">
    <property type="entry name" value="RNA_pol_sigma70_r2"/>
</dbReference>
<comment type="similarity">
    <text evidence="1">Belongs to the sigma-70 factor family. ECF subfamily.</text>
</comment>
<dbReference type="Pfam" id="PF13490">
    <property type="entry name" value="zf-HC2"/>
    <property type="match status" value="1"/>
</dbReference>
<dbReference type="InterPro" id="IPR027383">
    <property type="entry name" value="Znf_put"/>
</dbReference>
<reference evidence="9" key="1">
    <citation type="submission" date="2022-03" db="EMBL/GenBank/DDBJ databases">
        <title>Streptomyces 7R015 and 7R016 isolated from Barleria lupulina in Thailand.</title>
        <authorList>
            <person name="Kanchanasin P."/>
            <person name="Phongsopitanun W."/>
            <person name="Tanasupawat S."/>
        </authorList>
    </citation>
    <scope>NUCLEOTIDE SEQUENCE</scope>
    <source>
        <strain evidence="9">7R015</strain>
    </source>
</reference>
<feature type="region of interest" description="Disordered" evidence="6">
    <location>
        <begin position="390"/>
        <end position="637"/>
    </location>
</feature>
<dbReference type="PANTHER" id="PTHR43133:SF8">
    <property type="entry name" value="RNA POLYMERASE SIGMA FACTOR HI_1459-RELATED"/>
    <property type="match status" value="1"/>
</dbReference>
<keyword evidence="4" id="KW-0238">DNA-binding</keyword>
<evidence type="ECO:0000313" key="9">
    <source>
        <dbReference type="EMBL" id="MCI3279274.1"/>
    </source>
</evidence>
<feature type="compositionally biased region" description="Pro residues" evidence="6">
    <location>
        <begin position="609"/>
        <end position="618"/>
    </location>
</feature>
<keyword evidence="3" id="KW-0731">Sigma factor</keyword>
<dbReference type="Pfam" id="PF04542">
    <property type="entry name" value="Sigma70_r2"/>
    <property type="match status" value="1"/>
</dbReference>
<evidence type="ECO:0000256" key="2">
    <source>
        <dbReference type="ARBA" id="ARBA00023015"/>
    </source>
</evidence>
<dbReference type="Gene3D" id="1.10.1740.10">
    <property type="match status" value="1"/>
</dbReference>
<feature type="compositionally biased region" description="Gly residues" evidence="6">
    <location>
        <begin position="423"/>
        <end position="448"/>
    </location>
</feature>
<dbReference type="InterPro" id="IPR039425">
    <property type="entry name" value="RNA_pol_sigma-70-like"/>
</dbReference>
<evidence type="ECO:0000256" key="6">
    <source>
        <dbReference type="SAM" id="MobiDB-lite"/>
    </source>
</evidence>
<feature type="compositionally biased region" description="Pro residues" evidence="6">
    <location>
        <begin position="454"/>
        <end position="585"/>
    </location>
</feature>
<proteinExistence type="inferred from homology"/>
<evidence type="ECO:0000256" key="1">
    <source>
        <dbReference type="ARBA" id="ARBA00010641"/>
    </source>
</evidence>
<evidence type="ECO:0000256" key="3">
    <source>
        <dbReference type="ARBA" id="ARBA00023082"/>
    </source>
</evidence>
<dbReference type="InterPro" id="IPR013324">
    <property type="entry name" value="RNA_pol_sigma_r3/r4-like"/>
</dbReference>
<keyword evidence="2" id="KW-0805">Transcription regulation</keyword>
<accession>A0ABS9YPV9</accession>
<evidence type="ECO:0000256" key="5">
    <source>
        <dbReference type="ARBA" id="ARBA00023163"/>
    </source>
</evidence>
<keyword evidence="5" id="KW-0804">Transcription</keyword>
<protein>
    <submittedName>
        <fullName evidence="9">Sigma-70 family RNA polymerase sigma factor</fullName>
    </submittedName>
</protein>
<evidence type="ECO:0000313" key="10">
    <source>
        <dbReference type="Proteomes" id="UP001165269"/>
    </source>
</evidence>
<dbReference type="SUPFAM" id="SSF88946">
    <property type="entry name" value="Sigma2 domain of RNA polymerase sigma factors"/>
    <property type="match status" value="1"/>
</dbReference>
<dbReference type="Proteomes" id="UP001165269">
    <property type="component" value="Unassembled WGS sequence"/>
</dbReference>
<dbReference type="InterPro" id="IPR013325">
    <property type="entry name" value="RNA_pol_sigma_r2"/>
</dbReference>
<evidence type="ECO:0000259" key="8">
    <source>
        <dbReference type="Pfam" id="PF13490"/>
    </source>
</evidence>
<evidence type="ECO:0000256" key="4">
    <source>
        <dbReference type="ARBA" id="ARBA00023125"/>
    </source>
</evidence>
<comment type="caution">
    <text evidence="9">The sequence shown here is derived from an EMBL/GenBank/DDBJ whole genome shotgun (WGS) entry which is preliminary data.</text>
</comment>
<feature type="domain" description="Putative zinc-finger" evidence="8">
    <location>
        <begin position="192"/>
        <end position="226"/>
    </location>
</feature>
<dbReference type="InterPro" id="IPR014284">
    <property type="entry name" value="RNA_pol_sigma-70_dom"/>
</dbReference>
<dbReference type="PANTHER" id="PTHR43133">
    <property type="entry name" value="RNA POLYMERASE ECF-TYPE SIGMA FACTO"/>
    <property type="match status" value="1"/>
</dbReference>